<keyword evidence="4 9" id="KW-0547">Nucleotide-binding</keyword>
<comment type="caution">
    <text evidence="12">The sequence shown here is derived from an EMBL/GenBank/DDBJ whole genome shotgun (WGS) entry which is preliminary data.</text>
</comment>
<keyword evidence="8" id="KW-0028">Amino-acid biosynthesis</keyword>
<feature type="site" description="Important for beta-aspartyl-AMP intermediate formation" evidence="10">
    <location>
        <position position="365"/>
    </location>
</feature>
<evidence type="ECO:0000256" key="9">
    <source>
        <dbReference type="PIRSR" id="PIRSR001589-2"/>
    </source>
</evidence>
<dbReference type="PIRSF" id="PIRSF001589">
    <property type="entry name" value="Asn_synthetase_glu-h"/>
    <property type="match status" value="1"/>
</dbReference>
<dbReference type="InterPro" id="IPR051786">
    <property type="entry name" value="ASN_synthetase/amidase"/>
</dbReference>
<dbReference type="EMBL" id="LOXM01000198">
    <property type="protein sequence ID" value="KVG61093.1"/>
    <property type="molecule type" value="Genomic_DNA"/>
</dbReference>
<evidence type="ECO:0000256" key="8">
    <source>
        <dbReference type="PIRSR" id="PIRSR001589-1"/>
    </source>
</evidence>
<evidence type="ECO:0000256" key="1">
    <source>
        <dbReference type="ARBA" id="ARBA00005187"/>
    </source>
</evidence>
<evidence type="ECO:0000256" key="3">
    <source>
        <dbReference type="ARBA" id="ARBA00012737"/>
    </source>
</evidence>
<evidence type="ECO:0000256" key="4">
    <source>
        <dbReference type="ARBA" id="ARBA00022741"/>
    </source>
</evidence>
<comment type="similarity">
    <text evidence="2">Belongs to the asparagine synthetase family.</text>
</comment>
<dbReference type="GO" id="GO:0006529">
    <property type="term" value="P:asparagine biosynthetic process"/>
    <property type="evidence" value="ECO:0007669"/>
    <property type="project" value="UniProtKB-KW"/>
</dbReference>
<keyword evidence="5 9" id="KW-0067">ATP-binding</keyword>
<proteinExistence type="inferred from homology"/>
<dbReference type="InterPro" id="IPR029055">
    <property type="entry name" value="Ntn_hydrolases_N"/>
</dbReference>
<dbReference type="SUPFAM" id="SSF56235">
    <property type="entry name" value="N-terminal nucleophile aminohydrolases (Ntn hydrolases)"/>
    <property type="match status" value="1"/>
</dbReference>
<dbReference type="GO" id="GO:0005524">
    <property type="term" value="F:ATP binding"/>
    <property type="evidence" value="ECO:0007669"/>
    <property type="project" value="UniProtKB-KW"/>
</dbReference>
<evidence type="ECO:0000256" key="2">
    <source>
        <dbReference type="ARBA" id="ARBA00005752"/>
    </source>
</evidence>
<dbReference type="Pfam" id="PF13537">
    <property type="entry name" value="GATase_7"/>
    <property type="match status" value="1"/>
</dbReference>
<evidence type="ECO:0000313" key="13">
    <source>
        <dbReference type="Proteomes" id="UP000064029"/>
    </source>
</evidence>
<dbReference type="RefSeq" id="WP_059755741.1">
    <property type="nucleotide sequence ID" value="NZ_CP013416.1"/>
</dbReference>
<reference evidence="12 13" key="1">
    <citation type="submission" date="2015-11" db="EMBL/GenBank/DDBJ databases">
        <title>Expanding the genomic diversity of Burkholderia species for the development of highly accurate diagnostics.</title>
        <authorList>
            <person name="Sahl J."/>
            <person name="Keim P."/>
            <person name="Wagner D."/>
        </authorList>
    </citation>
    <scope>NUCLEOTIDE SEQUENCE [LARGE SCALE GENOMIC DNA]</scope>
    <source>
        <strain evidence="12 13">MSMB2036</strain>
    </source>
</reference>
<dbReference type="GO" id="GO:0004066">
    <property type="term" value="F:asparagine synthase (glutamine-hydrolyzing) activity"/>
    <property type="evidence" value="ECO:0007669"/>
    <property type="project" value="UniProtKB-EC"/>
</dbReference>
<feature type="domain" description="Glutamine amidotransferase type-2" evidence="11">
    <location>
        <begin position="2"/>
        <end position="210"/>
    </location>
</feature>
<dbReference type="PANTHER" id="PTHR43284:SF1">
    <property type="entry name" value="ASPARAGINE SYNTHETASE"/>
    <property type="match status" value="1"/>
</dbReference>
<evidence type="ECO:0000313" key="12">
    <source>
        <dbReference type="EMBL" id="KVG61093.1"/>
    </source>
</evidence>
<dbReference type="InterPro" id="IPR006426">
    <property type="entry name" value="Asn_synth_AEB"/>
</dbReference>
<protein>
    <recommendedName>
        <fullName evidence="3">asparagine synthase (glutamine-hydrolyzing)</fullName>
        <ecNumber evidence="3">6.3.5.4</ecNumber>
    </recommendedName>
</protein>
<dbReference type="GO" id="GO:0005829">
    <property type="term" value="C:cytosol"/>
    <property type="evidence" value="ECO:0007669"/>
    <property type="project" value="TreeGrafter"/>
</dbReference>
<evidence type="ECO:0000259" key="11">
    <source>
        <dbReference type="PROSITE" id="PS51278"/>
    </source>
</evidence>
<keyword evidence="6 8" id="KW-0315">Glutamine amidotransferase</keyword>
<dbReference type="PROSITE" id="PS51278">
    <property type="entry name" value="GATASE_TYPE_2"/>
    <property type="match status" value="1"/>
</dbReference>
<dbReference type="Gene3D" id="3.60.20.10">
    <property type="entry name" value="Glutamine Phosphoribosylpyrophosphate, subunit 1, domain 1"/>
    <property type="match status" value="1"/>
</dbReference>
<accession>A0A103R4K7</accession>
<dbReference type="InterPro" id="IPR001962">
    <property type="entry name" value="Asn_synthase"/>
</dbReference>
<dbReference type="EC" id="6.3.5.4" evidence="3"/>
<dbReference type="NCBIfam" id="TIGR01536">
    <property type="entry name" value="asn_synth_AEB"/>
    <property type="match status" value="1"/>
</dbReference>
<dbReference type="CDD" id="cd00712">
    <property type="entry name" value="AsnB"/>
    <property type="match status" value="1"/>
</dbReference>
<evidence type="ECO:0000256" key="7">
    <source>
        <dbReference type="ARBA" id="ARBA00048741"/>
    </source>
</evidence>
<sequence length="648" mass="72792">MCGIVGIFQDRDDRVLPARLGDAIQSLRHRGPDASGFWLAPDQSVALGHTRLSVMGPANGAQPIVAGDGRLAAVVNGEFYGFERIRAELIAAGARFTTDSDSEIVLHLYDRYGIRGIERLRGEFAILLYDHARRRLLAVRDRFGIKPLYYAHHRGNWYFASEVKALFAAGVAAEWDEYAYASRSFYLRDHTLYRDVRSVQPGTWVTIDSGGFHVGQYWDIAFPPSADLGPVDEAQAVDDVRAALEDAVSVRLRSDAPFGVYLSGGIDSSAVLGIATALSGRTLDAFHLTFPGMKGYDEREFANLAAAHNDARLHVVEITQQVLADHFEQALWHNETPFFNAHGVAKFLLSRRTAAHRLKVVLTGEGADEIFGGYPHFRRDMLMYNADHQDGAVVADLLAKLHGSEQGYARAAMPADTVWMSRQLGHGVSWVDNQSGWFAALEALYRDAFGARMKGLEPYRQFYDGLDHRQLDGRDPVHRSMYLWSKSFLPNFVLATLGDRMEMAHGVEGRVPFLDHLLAERVNRLPVWMKIRGATEKHVFREAARPYLPDALYRRKKHYFRAPPATLALDGALYQLVFDTLHGTDLERLPFFEPGAVRRLLRQLPSRPGAERDLLDPMLMEMTSLCLLQKRFRLTQRIEPAAHAVELP</sequence>
<evidence type="ECO:0000256" key="6">
    <source>
        <dbReference type="ARBA" id="ARBA00022962"/>
    </source>
</evidence>
<dbReference type="SUPFAM" id="SSF52402">
    <property type="entry name" value="Adenine nucleotide alpha hydrolases-like"/>
    <property type="match status" value="1"/>
</dbReference>
<dbReference type="InterPro" id="IPR014729">
    <property type="entry name" value="Rossmann-like_a/b/a_fold"/>
</dbReference>
<dbReference type="Pfam" id="PF00733">
    <property type="entry name" value="Asn_synthase"/>
    <property type="match status" value="1"/>
</dbReference>
<dbReference type="OrthoDB" id="9763290at2"/>
<feature type="binding site" evidence="9">
    <location>
        <position position="101"/>
    </location>
    <ligand>
        <name>L-glutamine</name>
        <dbReference type="ChEBI" id="CHEBI:58359"/>
    </ligand>
</feature>
<gene>
    <name evidence="12" type="ORF">WJ33_32040</name>
</gene>
<comment type="pathway">
    <text evidence="1">Amino-acid biosynthesis; L-asparagine biosynthesis; L-asparagine from L-aspartate (L-Gln route): step 1/1.</text>
</comment>
<organism evidence="12 13">
    <name type="scientific">Burkholderia ubonensis</name>
    <dbReference type="NCBI Taxonomy" id="101571"/>
    <lineage>
        <taxon>Bacteria</taxon>
        <taxon>Pseudomonadati</taxon>
        <taxon>Pseudomonadota</taxon>
        <taxon>Betaproteobacteria</taxon>
        <taxon>Burkholderiales</taxon>
        <taxon>Burkholderiaceae</taxon>
        <taxon>Burkholderia</taxon>
        <taxon>Burkholderia cepacia complex</taxon>
    </lineage>
</organism>
<feature type="active site" description="For GATase activity" evidence="8">
    <location>
        <position position="2"/>
    </location>
</feature>
<dbReference type="AlphaFoldDB" id="A0A103R4K7"/>
<dbReference type="InterPro" id="IPR033738">
    <property type="entry name" value="AsnB_N"/>
</dbReference>
<comment type="catalytic activity">
    <reaction evidence="7">
        <text>L-aspartate + L-glutamine + ATP + H2O = L-asparagine + L-glutamate + AMP + diphosphate + H(+)</text>
        <dbReference type="Rhea" id="RHEA:12228"/>
        <dbReference type="ChEBI" id="CHEBI:15377"/>
        <dbReference type="ChEBI" id="CHEBI:15378"/>
        <dbReference type="ChEBI" id="CHEBI:29985"/>
        <dbReference type="ChEBI" id="CHEBI:29991"/>
        <dbReference type="ChEBI" id="CHEBI:30616"/>
        <dbReference type="ChEBI" id="CHEBI:33019"/>
        <dbReference type="ChEBI" id="CHEBI:58048"/>
        <dbReference type="ChEBI" id="CHEBI:58359"/>
        <dbReference type="ChEBI" id="CHEBI:456215"/>
        <dbReference type="EC" id="6.3.5.4"/>
    </reaction>
</comment>
<dbReference type="CDD" id="cd01991">
    <property type="entry name" value="Asn_synthase_B_C"/>
    <property type="match status" value="1"/>
</dbReference>
<keyword evidence="8" id="KW-0061">Asparagine biosynthesis</keyword>
<dbReference type="InterPro" id="IPR017932">
    <property type="entry name" value="GATase_2_dom"/>
</dbReference>
<evidence type="ECO:0000256" key="5">
    <source>
        <dbReference type="ARBA" id="ARBA00022840"/>
    </source>
</evidence>
<dbReference type="Proteomes" id="UP000064029">
    <property type="component" value="Unassembled WGS sequence"/>
</dbReference>
<evidence type="ECO:0000256" key="10">
    <source>
        <dbReference type="PIRSR" id="PIRSR001589-3"/>
    </source>
</evidence>
<dbReference type="PANTHER" id="PTHR43284">
    <property type="entry name" value="ASPARAGINE SYNTHETASE (GLUTAMINE-HYDROLYZING)"/>
    <property type="match status" value="1"/>
</dbReference>
<dbReference type="Gene3D" id="3.40.50.620">
    <property type="entry name" value="HUPs"/>
    <property type="match status" value="2"/>
</dbReference>
<name>A0A103R4K7_9BURK</name>